<dbReference type="SMART" id="SM00245">
    <property type="entry name" value="TSPc"/>
    <property type="match status" value="1"/>
</dbReference>
<dbReference type="InterPro" id="IPR029045">
    <property type="entry name" value="ClpP/crotonase-like_dom_sf"/>
</dbReference>
<evidence type="ECO:0000256" key="3">
    <source>
        <dbReference type="ARBA" id="ARBA00022801"/>
    </source>
</evidence>
<dbReference type="Pfam" id="PF17820">
    <property type="entry name" value="PDZ_6"/>
    <property type="match status" value="1"/>
</dbReference>
<dbReference type="PATRIC" id="fig|1609969.3.peg.730"/>
<dbReference type="PANTHER" id="PTHR32060:SF30">
    <property type="entry name" value="CARBOXY-TERMINAL PROCESSING PROTEASE CTPA"/>
    <property type="match status" value="1"/>
</dbReference>
<dbReference type="SUPFAM" id="SSF50156">
    <property type="entry name" value="PDZ domain-like"/>
    <property type="match status" value="1"/>
</dbReference>
<dbReference type="Gene3D" id="3.90.226.10">
    <property type="entry name" value="2-enoyl-CoA Hydratase, Chain A, domain 1"/>
    <property type="match status" value="1"/>
</dbReference>
<organism evidence="9 10">
    <name type="scientific">Candidatus Omnitrophus magneticus</name>
    <dbReference type="NCBI Taxonomy" id="1609969"/>
    <lineage>
        <taxon>Bacteria</taxon>
        <taxon>Pseudomonadati</taxon>
        <taxon>Candidatus Omnitrophota</taxon>
        <taxon>Candidatus Omnitrophus</taxon>
    </lineage>
</organism>
<evidence type="ECO:0000313" key="9">
    <source>
        <dbReference type="EMBL" id="KJJ85462.1"/>
    </source>
</evidence>
<dbReference type="InterPro" id="IPR005151">
    <property type="entry name" value="Tail-specific_protease"/>
</dbReference>
<protein>
    <submittedName>
        <fullName evidence="9">Carboxyl-terminal protease</fullName>
    </submittedName>
</protein>
<keyword evidence="3 5" id="KW-0378">Hydrolase</keyword>
<keyword evidence="6" id="KW-0175">Coiled coil</keyword>
<comment type="similarity">
    <text evidence="1 5">Belongs to the peptidase S41A family.</text>
</comment>
<dbReference type="EMBL" id="JYNY01000154">
    <property type="protein sequence ID" value="KJJ85462.1"/>
    <property type="molecule type" value="Genomic_DNA"/>
</dbReference>
<dbReference type="InterPro" id="IPR055210">
    <property type="entry name" value="CtpA/B_N"/>
</dbReference>
<proteinExistence type="inferred from homology"/>
<feature type="signal peptide" evidence="7">
    <location>
        <begin position="1"/>
        <end position="21"/>
    </location>
</feature>
<dbReference type="InterPro" id="IPR001478">
    <property type="entry name" value="PDZ"/>
</dbReference>
<dbReference type="Gene3D" id="2.30.42.10">
    <property type="match status" value="1"/>
</dbReference>
<evidence type="ECO:0000256" key="5">
    <source>
        <dbReference type="RuleBase" id="RU004404"/>
    </source>
</evidence>
<keyword evidence="7" id="KW-0732">Signal</keyword>
<dbReference type="FunFam" id="2.30.42.10:FF:000063">
    <property type="entry name" value="Peptidase, S41 family"/>
    <property type="match status" value="1"/>
</dbReference>
<feature type="chain" id="PRO_5002437140" evidence="7">
    <location>
        <begin position="22"/>
        <end position="436"/>
    </location>
</feature>
<accession>A0A0F0CQB0</accession>
<dbReference type="PANTHER" id="PTHR32060">
    <property type="entry name" value="TAIL-SPECIFIC PROTEASE"/>
    <property type="match status" value="1"/>
</dbReference>
<dbReference type="FunFam" id="3.90.226.10:FF:000029">
    <property type="entry name" value="Peptidase, S41 family"/>
    <property type="match status" value="1"/>
</dbReference>
<evidence type="ECO:0000256" key="2">
    <source>
        <dbReference type="ARBA" id="ARBA00022670"/>
    </source>
</evidence>
<evidence type="ECO:0000256" key="7">
    <source>
        <dbReference type="SAM" id="SignalP"/>
    </source>
</evidence>
<dbReference type="CDD" id="cd06782">
    <property type="entry name" value="cpPDZ_CPP-like"/>
    <property type="match status" value="1"/>
</dbReference>
<dbReference type="NCBIfam" id="TIGR00225">
    <property type="entry name" value="prc"/>
    <property type="match status" value="1"/>
</dbReference>
<dbReference type="GO" id="GO:0006508">
    <property type="term" value="P:proteolysis"/>
    <property type="evidence" value="ECO:0007669"/>
    <property type="project" value="UniProtKB-KW"/>
</dbReference>
<feature type="coiled-coil region" evidence="6">
    <location>
        <begin position="373"/>
        <end position="403"/>
    </location>
</feature>
<dbReference type="SMART" id="SM00228">
    <property type="entry name" value="PDZ"/>
    <property type="match status" value="1"/>
</dbReference>
<dbReference type="Pfam" id="PF03572">
    <property type="entry name" value="Peptidase_S41"/>
    <property type="match status" value="1"/>
</dbReference>
<evidence type="ECO:0000256" key="1">
    <source>
        <dbReference type="ARBA" id="ARBA00009179"/>
    </source>
</evidence>
<keyword evidence="2 5" id="KW-0645">Protease</keyword>
<evidence type="ECO:0000256" key="6">
    <source>
        <dbReference type="SAM" id="Coils"/>
    </source>
</evidence>
<evidence type="ECO:0000313" key="10">
    <source>
        <dbReference type="Proteomes" id="UP000033428"/>
    </source>
</evidence>
<reference evidence="9 10" key="1">
    <citation type="submission" date="2015-02" db="EMBL/GenBank/DDBJ databases">
        <title>Single-cell genomics of uncultivated deep-branching MTB reveals a conserved set of magnetosome genes.</title>
        <authorList>
            <person name="Kolinko S."/>
            <person name="Richter M."/>
            <person name="Glockner F.O."/>
            <person name="Brachmann A."/>
            <person name="Schuler D."/>
        </authorList>
    </citation>
    <scope>NUCLEOTIDE SEQUENCE [LARGE SCALE GENOMIC DNA]</scope>
    <source>
        <strain evidence="9">SKK-01</strain>
    </source>
</reference>
<evidence type="ECO:0000259" key="8">
    <source>
        <dbReference type="PROSITE" id="PS50106"/>
    </source>
</evidence>
<keyword evidence="10" id="KW-1185">Reference proteome</keyword>
<evidence type="ECO:0000256" key="4">
    <source>
        <dbReference type="ARBA" id="ARBA00022825"/>
    </source>
</evidence>
<dbReference type="GO" id="GO:0008236">
    <property type="term" value="F:serine-type peptidase activity"/>
    <property type="evidence" value="ECO:0007669"/>
    <property type="project" value="UniProtKB-KW"/>
</dbReference>
<dbReference type="AlphaFoldDB" id="A0A0F0CQB0"/>
<dbReference type="Pfam" id="PF22694">
    <property type="entry name" value="CtpB_N-like"/>
    <property type="match status" value="1"/>
</dbReference>
<dbReference type="GO" id="GO:0004175">
    <property type="term" value="F:endopeptidase activity"/>
    <property type="evidence" value="ECO:0007669"/>
    <property type="project" value="TreeGrafter"/>
</dbReference>
<dbReference type="PROSITE" id="PS50106">
    <property type="entry name" value="PDZ"/>
    <property type="match status" value="1"/>
</dbReference>
<dbReference type="GO" id="GO:0007165">
    <property type="term" value="P:signal transduction"/>
    <property type="evidence" value="ECO:0007669"/>
    <property type="project" value="TreeGrafter"/>
</dbReference>
<dbReference type="CDD" id="cd07560">
    <property type="entry name" value="Peptidase_S41_CPP"/>
    <property type="match status" value="1"/>
</dbReference>
<sequence>MKKILSVIILFFISVSASVYSEENPQEQNKTSKLFEEVEILSDAISVILTDYVEEVKPKELVYGAIRGITGTLDGYSLFLDPEEFKEISEETRGEFGGIGIQIGTKDGLLKVIAPMEDTPAFKAGVKAGDIIVKINDEMTKNMTLNDAVKKLRGKSGTEVTITIIRDGSNSTFDYKMIRSAIKVKSIKEFKMIESAIGYVRIVEFQERTKDDLENVVKKLISEGAKGLIIDLRNNPGGLLDSAIEISELFLKKNELIVYMEGRTPSSKAEFRSKNDPVFSDIKLIFLINGGSASASEILAGAIKDNKRGILVGETSFGKGSIQTIVPLKDLSAVRLTTAAYFTPSGKSLMNNGITPDIEIKTRAVSKNIHIKKDDIFNEFDNKEKLKETLKEKEISIEEDNIDFEHDIQLKTAVNILKGISIFESITPKNAIRHDK</sequence>
<dbReference type="Proteomes" id="UP000033428">
    <property type="component" value="Unassembled WGS sequence"/>
</dbReference>
<keyword evidence="4 5" id="KW-0720">Serine protease</keyword>
<gene>
    <name evidence="9" type="ORF">OMAG_000669</name>
</gene>
<dbReference type="SUPFAM" id="SSF52096">
    <property type="entry name" value="ClpP/crotonase"/>
    <property type="match status" value="1"/>
</dbReference>
<dbReference type="InterPro" id="IPR036034">
    <property type="entry name" value="PDZ_sf"/>
</dbReference>
<dbReference type="GO" id="GO:0030288">
    <property type="term" value="C:outer membrane-bounded periplasmic space"/>
    <property type="evidence" value="ECO:0007669"/>
    <property type="project" value="TreeGrafter"/>
</dbReference>
<dbReference type="InterPro" id="IPR004447">
    <property type="entry name" value="Peptidase_S41A"/>
</dbReference>
<name>A0A0F0CQB0_9BACT</name>
<dbReference type="Gene3D" id="3.30.750.44">
    <property type="match status" value="1"/>
</dbReference>
<comment type="caution">
    <text evidence="9">The sequence shown here is derived from an EMBL/GenBank/DDBJ whole genome shotgun (WGS) entry which is preliminary data.</text>
</comment>
<feature type="domain" description="PDZ" evidence="8">
    <location>
        <begin position="85"/>
        <end position="153"/>
    </location>
</feature>
<dbReference type="InterPro" id="IPR041489">
    <property type="entry name" value="PDZ_6"/>
</dbReference>